<dbReference type="Proteomes" id="UP000218231">
    <property type="component" value="Unassembled WGS sequence"/>
</dbReference>
<reference evidence="2 3" key="1">
    <citation type="journal article" date="2017" name="Curr. Biol.">
        <title>Genome architecture and evolution of a unichromosomal asexual nematode.</title>
        <authorList>
            <person name="Fradin H."/>
            <person name="Zegar C."/>
            <person name="Gutwein M."/>
            <person name="Lucas J."/>
            <person name="Kovtun M."/>
            <person name="Corcoran D."/>
            <person name="Baugh L.R."/>
            <person name="Kiontke K."/>
            <person name="Gunsalus K."/>
            <person name="Fitch D.H."/>
            <person name="Piano F."/>
        </authorList>
    </citation>
    <scope>NUCLEOTIDE SEQUENCE [LARGE SCALE GENOMIC DNA]</scope>
    <source>
        <strain evidence="2">PF1309</strain>
    </source>
</reference>
<feature type="compositionally biased region" description="Basic and acidic residues" evidence="1">
    <location>
        <begin position="71"/>
        <end position="92"/>
    </location>
</feature>
<feature type="region of interest" description="Disordered" evidence="1">
    <location>
        <begin position="61"/>
        <end position="110"/>
    </location>
</feature>
<dbReference type="AlphaFoldDB" id="A0A2A2LKY3"/>
<evidence type="ECO:0000313" key="2">
    <source>
        <dbReference type="EMBL" id="PAV86800.1"/>
    </source>
</evidence>
<comment type="caution">
    <text evidence="2">The sequence shown here is derived from an EMBL/GenBank/DDBJ whole genome shotgun (WGS) entry which is preliminary data.</text>
</comment>
<sequence>MCSTLVCLFPAPCLHFLQPPSLLFPSYCVIVSRCSFPLSSRCPQFCCCTAGLVNRRETMAQGEVAGEQQNEEWKGKEEEEEGKGRQKTEDRLKRRRNGDGEGQCRQQAVQLQTEAGQAGCADPQHNQHRQQTA</sequence>
<evidence type="ECO:0000313" key="3">
    <source>
        <dbReference type="Proteomes" id="UP000218231"/>
    </source>
</evidence>
<name>A0A2A2LKY3_9BILA</name>
<protein>
    <submittedName>
        <fullName evidence="2">Uncharacterized protein</fullName>
    </submittedName>
</protein>
<organism evidence="2 3">
    <name type="scientific">Diploscapter pachys</name>
    <dbReference type="NCBI Taxonomy" id="2018661"/>
    <lineage>
        <taxon>Eukaryota</taxon>
        <taxon>Metazoa</taxon>
        <taxon>Ecdysozoa</taxon>
        <taxon>Nematoda</taxon>
        <taxon>Chromadorea</taxon>
        <taxon>Rhabditida</taxon>
        <taxon>Rhabditina</taxon>
        <taxon>Rhabditomorpha</taxon>
        <taxon>Rhabditoidea</taxon>
        <taxon>Rhabditidae</taxon>
        <taxon>Diploscapter</taxon>
    </lineage>
</organism>
<keyword evidence="3" id="KW-1185">Reference proteome</keyword>
<evidence type="ECO:0000256" key="1">
    <source>
        <dbReference type="SAM" id="MobiDB-lite"/>
    </source>
</evidence>
<dbReference type="EMBL" id="LIAE01006629">
    <property type="protein sequence ID" value="PAV86800.1"/>
    <property type="molecule type" value="Genomic_DNA"/>
</dbReference>
<accession>A0A2A2LKY3</accession>
<proteinExistence type="predicted"/>
<gene>
    <name evidence="2" type="ORF">WR25_04579</name>
</gene>